<comment type="caution">
    <text evidence="2">The sequence shown here is derived from an EMBL/GenBank/DDBJ whole genome shotgun (WGS) entry which is preliminary data.</text>
</comment>
<protein>
    <recommendedName>
        <fullName evidence="4">Porin</fullName>
    </recommendedName>
</protein>
<feature type="chain" id="PRO_5008069470" description="Porin" evidence="1">
    <location>
        <begin position="34"/>
        <end position="377"/>
    </location>
</feature>
<proteinExistence type="predicted"/>
<dbReference type="EMBL" id="LUUJ01000044">
    <property type="protein sequence ID" value="OAI19883.1"/>
    <property type="molecule type" value="Genomic_DNA"/>
</dbReference>
<accession>A0A177NRE8</accession>
<dbReference type="Proteomes" id="UP000077857">
    <property type="component" value="Unassembled WGS sequence"/>
</dbReference>
<feature type="signal peptide" evidence="1">
    <location>
        <begin position="1"/>
        <end position="33"/>
    </location>
</feature>
<evidence type="ECO:0000256" key="1">
    <source>
        <dbReference type="SAM" id="SignalP"/>
    </source>
</evidence>
<dbReference type="SUPFAM" id="SSF56935">
    <property type="entry name" value="Porins"/>
    <property type="match status" value="1"/>
</dbReference>
<dbReference type="AlphaFoldDB" id="A0A177NRE8"/>
<evidence type="ECO:0000313" key="3">
    <source>
        <dbReference type="Proteomes" id="UP000077857"/>
    </source>
</evidence>
<gene>
    <name evidence="2" type="ORF">A1507_05905</name>
</gene>
<dbReference type="RefSeq" id="WP_064039305.1">
    <property type="nucleotide sequence ID" value="NZ_LUUJ01000044.1"/>
</dbReference>
<sequence>MRRRHRSANFFRKLRTLAAAIHGLALTCAAAQAAGLGHAGHASGSDSSLLPGDLLLFPDLTGIVRYDQEPQKKLSTGDVIPAINVFYTADYQRFRFLGEWLVSSKTHNLERFQLGLHIGDESTLWLGRFHNPIGYWNMQFHHGAFLQSTISRPGIMAFETAGGVIPNHLTGFLWEGVHQLGEGGVYYTIGAGAGPQINRGLEAFNLVEPAGSHRPAASFRLGYQPVSFGVDEYGISGAYNQIHSDELTVNNVTQYVATAYANHQIDAVTLLSELVYVNNRLENPHGGARNDDFLSAYGQVEWEVMPRWTLVGRVEGTFGANHDPYLAMFPKFVDDRFMGAVRYKVNNNMALKVEASRDHLRDDHFGVVMFQWSAVFP</sequence>
<name>A0A177NRE8_9GAMM</name>
<keyword evidence="1" id="KW-0732">Signal</keyword>
<dbReference type="OrthoDB" id="5571598at2"/>
<evidence type="ECO:0008006" key="4">
    <source>
        <dbReference type="Google" id="ProtNLM"/>
    </source>
</evidence>
<organism evidence="2 3">
    <name type="scientific">Methylomonas koyamae</name>
    <dbReference type="NCBI Taxonomy" id="702114"/>
    <lineage>
        <taxon>Bacteria</taxon>
        <taxon>Pseudomonadati</taxon>
        <taxon>Pseudomonadota</taxon>
        <taxon>Gammaproteobacteria</taxon>
        <taxon>Methylococcales</taxon>
        <taxon>Methylococcaceae</taxon>
        <taxon>Methylomonas</taxon>
    </lineage>
</organism>
<evidence type="ECO:0000313" key="2">
    <source>
        <dbReference type="EMBL" id="OAI19883.1"/>
    </source>
</evidence>
<reference evidence="2 3" key="1">
    <citation type="submission" date="2016-03" db="EMBL/GenBank/DDBJ databases">
        <authorList>
            <person name="Ploux O."/>
        </authorList>
    </citation>
    <scope>NUCLEOTIDE SEQUENCE [LARGE SCALE GENOMIC DNA]</scope>
    <source>
        <strain evidence="2 3">R-45378</strain>
    </source>
</reference>